<dbReference type="RefSeq" id="WP_152229660.1">
    <property type="nucleotide sequence ID" value="NZ_BAAAOT010000001.1"/>
</dbReference>
<dbReference type="OrthoDB" id="3268688at2"/>
<evidence type="ECO:0000256" key="1">
    <source>
        <dbReference type="SAM" id="MobiDB-lite"/>
    </source>
</evidence>
<organism evidence="2 3">
    <name type="scientific">Georgenia ruanii</name>
    <dbReference type="NCBI Taxonomy" id="348442"/>
    <lineage>
        <taxon>Bacteria</taxon>
        <taxon>Bacillati</taxon>
        <taxon>Actinomycetota</taxon>
        <taxon>Actinomycetes</taxon>
        <taxon>Micrococcales</taxon>
        <taxon>Bogoriellaceae</taxon>
        <taxon>Georgenia</taxon>
    </lineage>
</organism>
<feature type="region of interest" description="Disordered" evidence="1">
    <location>
        <begin position="1"/>
        <end position="25"/>
    </location>
</feature>
<dbReference type="EMBL" id="WHPD01000073">
    <property type="protein sequence ID" value="MPV87099.1"/>
    <property type="molecule type" value="Genomic_DNA"/>
</dbReference>
<protein>
    <submittedName>
        <fullName evidence="2">DUF4439 domain-containing protein</fullName>
    </submittedName>
</protein>
<gene>
    <name evidence="2" type="ORF">GB882_00345</name>
</gene>
<reference evidence="2 3" key="1">
    <citation type="submission" date="2019-10" db="EMBL/GenBank/DDBJ databases">
        <title>Georgenia wutianyii sp. nov. and Georgenia yuyongxinii sp. nov. isolated from plateau pika (Ochotona curzoniae) in the Qinghai-Tibet plateau of China.</title>
        <authorList>
            <person name="Tian Z."/>
        </authorList>
    </citation>
    <scope>NUCLEOTIDE SEQUENCE [LARGE SCALE GENOMIC DNA]</scope>
    <source>
        <strain evidence="2 3">JCM 15130</strain>
    </source>
</reference>
<evidence type="ECO:0000313" key="3">
    <source>
        <dbReference type="Proteomes" id="UP000429644"/>
    </source>
</evidence>
<keyword evidence="3" id="KW-1185">Reference proteome</keyword>
<comment type="caution">
    <text evidence="2">The sequence shown here is derived from an EMBL/GenBank/DDBJ whole genome shotgun (WGS) entry which is preliminary data.</text>
</comment>
<proteinExistence type="predicted"/>
<dbReference type="InterPro" id="IPR012347">
    <property type="entry name" value="Ferritin-like"/>
</dbReference>
<feature type="non-terminal residue" evidence="2">
    <location>
        <position position="1"/>
    </location>
</feature>
<name>A0A7J9UR73_9MICO</name>
<dbReference type="AlphaFoldDB" id="A0A7J9UR73"/>
<dbReference type="Proteomes" id="UP000429644">
    <property type="component" value="Unassembled WGS sequence"/>
</dbReference>
<evidence type="ECO:0000313" key="2">
    <source>
        <dbReference type="EMBL" id="MPV87099.1"/>
    </source>
</evidence>
<sequence length="341" mass="33438">MHAFPAAPATTPSAPRRGTARRARRGRSVRAAAVALAAAAALAGCGLVRFDTPPAEPASPSAAEVLRQDEAVRADRLAATVAEITAAPGVAPVLERVGAHARAHVDALGGVWVAWPEGAPEGVATQAPPTAPPTGATGRDVLSELTAGAAGARAGALSTSDGHLAAALLAVAVSRAADAADLAAALGTQAPASTAAPMTPEALGTLKVDGADVQVLDAARFALETVAARTSGETRARAVRQVGELQGLVDAALAAGAPDERRGAYDLGMGEPAAGGSAASDTLGPEQAVAVAAEQRLLAHWTSVAAAAPPGQREAPVAAAEDAAAQLRAWGGQLPALPGLG</sequence>
<feature type="compositionally biased region" description="Low complexity" evidence="1">
    <location>
        <begin position="1"/>
        <end position="17"/>
    </location>
</feature>
<dbReference type="Gene3D" id="1.20.1260.10">
    <property type="match status" value="1"/>
</dbReference>
<accession>A0A7J9UR73</accession>